<keyword evidence="3 7" id="KW-0812">Transmembrane</keyword>
<keyword evidence="6" id="KW-0012">Acyltransferase</keyword>
<keyword evidence="9" id="KW-1185">Reference proteome</keyword>
<keyword evidence="2" id="KW-0808">Transferase</keyword>
<keyword evidence="4 7" id="KW-1133">Transmembrane helix</keyword>
<feature type="transmembrane region" description="Helical" evidence="7">
    <location>
        <begin position="408"/>
        <end position="431"/>
    </location>
</feature>
<dbReference type="GO" id="GO:0003841">
    <property type="term" value="F:1-acylglycerol-3-phosphate O-acyltransferase activity"/>
    <property type="evidence" value="ECO:0007669"/>
    <property type="project" value="TreeGrafter"/>
</dbReference>
<organism evidence="8 9">
    <name type="scientific">Schizosaccharomyces osmophilus</name>
    <dbReference type="NCBI Taxonomy" id="2545709"/>
    <lineage>
        <taxon>Eukaryota</taxon>
        <taxon>Fungi</taxon>
        <taxon>Dikarya</taxon>
        <taxon>Ascomycota</taxon>
        <taxon>Taphrinomycotina</taxon>
        <taxon>Schizosaccharomycetes</taxon>
        <taxon>Schizosaccharomycetales</taxon>
        <taxon>Schizosaccharomycetaceae</taxon>
        <taxon>Schizosaccharomyces</taxon>
    </lineage>
</organism>
<name>A0AAE9WDT8_9SCHI</name>
<keyword evidence="5 7" id="KW-0472">Membrane</keyword>
<evidence type="ECO:0000256" key="6">
    <source>
        <dbReference type="ARBA" id="ARBA00023315"/>
    </source>
</evidence>
<feature type="transmembrane region" description="Helical" evidence="7">
    <location>
        <begin position="12"/>
        <end position="35"/>
    </location>
</feature>
<dbReference type="GO" id="GO:0005783">
    <property type="term" value="C:endoplasmic reticulum"/>
    <property type="evidence" value="ECO:0007669"/>
    <property type="project" value="TreeGrafter"/>
</dbReference>
<dbReference type="Proteomes" id="UP001212411">
    <property type="component" value="Chromosome 2"/>
</dbReference>
<sequence>MFEWVDVPFEWLSSLLGVPGDIIKIPFCLLCSYPFSGILKRLPQAPLLRNAFCILIGLIYLIPVHHLTTGTYVLLFDALFTYFTAALVRTSYMPWIVFLVILGHTFYSHVIRYVYPSDRNDITASQMVLCMKLTAFAWSVHDGRQAENALSEYQKQRRLKKIPNLLFFLGYVFFFPSVLVGPAFDYVDYEHFITLSMFDHPRDPMETQITPHSLKPALGRCWRGVLWHIGFLFGTSLFPLSFLLGREFASFSLLKKYGYVIITVFIARMKFYGAWELSDGACVLSGIGYNGVDELKRPRWDRVKNIDPIGFEFASNIKGALEAWNMNTNKWLRNYVYLRVAKKGKRPGFKSTLSTFTVSALWHGVSPGYYMTFVSAAFIQTIAKYHRRFFRPFFLQPDMKTPGPFKKVYDIVGIVATNLSVSYLIVSFLLLTLNESIYVWSNLHFLVHIYTILCIVVFNSPVKAKLNKVLKKRTEKAEFETYKTQTNFSDNDMVNMSIPDPEDFTLAPSTSK</sequence>
<feature type="transmembrane region" description="Helical" evidence="7">
    <location>
        <begin position="437"/>
        <end position="458"/>
    </location>
</feature>
<accession>A0AAE9WDT8</accession>
<dbReference type="RefSeq" id="XP_056038657.1">
    <property type="nucleotide sequence ID" value="XM_056182710.1"/>
</dbReference>
<protein>
    <submittedName>
        <fullName evidence="8">Membrane bound O-acyltransferase, MBOAT Ale1</fullName>
    </submittedName>
</protein>
<dbReference type="GO" id="GO:0016020">
    <property type="term" value="C:membrane"/>
    <property type="evidence" value="ECO:0007669"/>
    <property type="project" value="UniProtKB-SubCell"/>
</dbReference>
<proteinExistence type="predicted"/>
<evidence type="ECO:0000256" key="5">
    <source>
        <dbReference type="ARBA" id="ARBA00023136"/>
    </source>
</evidence>
<feature type="transmembrane region" description="Helical" evidence="7">
    <location>
        <begin position="257"/>
        <end position="275"/>
    </location>
</feature>
<evidence type="ECO:0000256" key="7">
    <source>
        <dbReference type="SAM" id="Phobius"/>
    </source>
</evidence>
<feature type="transmembrane region" description="Helical" evidence="7">
    <location>
        <begin position="225"/>
        <end position="245"/>
    </location>
</feature>
<dbReference type="GO" id="GO:0046474">
    <property type="term" value="P:glycerophospholipid biosynthetic process"/>
    <property type="evidence" value="ECO:0007669"/>
    <property type="project" value="TreeGrafter"/>
</dbReference>
<evidence type="ECO:0000256" key="3">
    <source>
        <dbReference type="ARBA" id="ARBA00022692"/>
    </source>
</evidence>
<dbReference type="GO" id="GO:0030258">
    <property type="term" value="P:lipid modification"/>
    <property type="evidence" value="ECO:0007669"/>
    <property type="project" value="TreeGrafter"/>
</dbReference>
<dbReference type="InterPro" id="IPR004299">
    <property type="entry name" value="MBOAT_fam"/>
</dbReference>
<gene>
    <name evidence="8" type="primary">ale1</name>
    <name evidence="8" type="ORF">SOMG_03923</name>
</gene>
<dbReference type="Pfam" id="PF03062">
    <property type="entry name" value="MBOAT"/>
    <property type="match status" value="1"/>
</dbReference>
<dbReference type="PANTHER" id="PTHR13906">
    <property type="entry name" value="PORCUPINE"/>
    <property type="match status" value="1"/>
</dbReference>
<dbReference type="GO" id="GO:0047184">
    <property type="term" value="F:1-acylglycerophosphocholine O-acyltransferase activity"/>
    <property type="evidence" value="ECO:0007669"/>
    <property type="project" value="TreeGrafter"/>
</dbReference>
<dbReference type="GeneID" id="80877399"/>
<evidence type="ECO:0000313" key="9">
    <source>
        <dbReference type="Proteomes" id="UP001212411"/>
    </source>
</evidence>
<dbReference type="PANTHER" id="PTHR13906:SF4">
    <property type="entry name" value="LYSOPHOSPHOLIPID ACYLTRANSFERASE 6"/>
    <property type="match status" value="1"/>
</dbReference>
<dbReference type="AlphaFoldDB" id="A0AAE9WDT8"/>
<reference evidence="8 9" key="1">
    <citation type="journal article" date="2023" name="G3 (Bethesda)">
        <title>A high-quality reference genome for the fission yeast Schizosaccharomyces osmophilus.</title>
        <authorList>
            <person name="Jia G.S."/>
            <person name="Zhang W.C."/>
            <person name="Liang Y."/>
            <person name="Liu X.H."/>
            <person name="Rhind N."/>
            <person name="Pidoux A."/>
            <person name="Brysch-Herzberg M."/>
            <person name="Du L.L."/>
        </authorList>
    </citation>
    <scope>NUCLEOTIDE SEQUENCE [LARGE SCALE GENOMIC DNA]</scope>
    <source>
        <strain evidence="8 9">CBS 15793</strain>
    </source>
</reference>
<evidence type="ECO:0000256" key="2">
    <source>
        <dbReference type="ARBA" id="ARBA00022679"/>
    </source>
</evidence>
<feature type="transmembrane region" description="Helical" evidence="7">
    <location>
        <begin position="95"/>
        <end position="116"/>
    </location>
</feature>
<feature type="transmembrane region" description="Helical" evidence="7">
    <location>
        <begin position="162"/>
        <end position="184"/>
    </location>
</feature>
<dbReference type="EMBL" id="CP115612">
    <property type="protein sequence ID" value="WBW74414.1"/>
    <property type="molecule type" value="Genomic_DNA"/>
</dbReference>
<dbReference type="KEGG" id="som:SOMG_03923"/>
<evidence type="ECO:0000256" key="4">
    <source>
        <dbReference type="ARBA" id="ARBA00022989"/>
    </source>
</evidence>
<comment type="subcellular location">
    <subcellularLocation>
        <location evidence="1">Membrane</location>
        <topology evidence="1">Multi-pass membrane protein</topology>
    </subcellularLocation>
</comment>
<evidence type="ECO:0000256" key="1">
    <source>
        <dbReference type="ARBA" id="ARBA00004141"/>
    </source>
</evidence>
<evidence type="ECO:0000313" key="8">
    <source>
        <dbReference type="EMBL" id="WBW74414.1"/>
    </source>
</evidence>
<dbReference type="InterPro" id="IPR049941">
    <property type="entry name" value="LPLAT_7/PORCN-like"/>
</dbReference>
<feature type="transmembrane region" description="Helical" evidence="7">
    <location>
        <begin position="368"/>
        <end position="387"/>
    </location>
</feature>
<feature type="transmembrane region" description="Helical" evidence="7">
    <location>
        <begin position="47"/>
        <end position="64"/>
    </location>
</feature>